<accession>M4ND18</accession>
<protein>
    <submittedName>
        <fullName evidence="1">Uncharacterized protein</fullName>
    </submittedName>
</protein>
<dbReference type="HOGENOM" id="CLU_2495800_0_0_6"/>
<keyword evidence="2" id="KW-1185">Reference proteome</keyword>
<evidence type="ECO:0000313" key="2">
    <source>
        <dbReference type="Proteomes" id="UP000011859"/>
    </source>
</evidence>
<evidence type="ECO:0000313" key="1">
    <source>
        <dbReference type="EMBL" id="AGG87333.1"/>
    </source>
</evidence>
<name>M4ND18_9GAMM</name>
<sequence>MSLLPVPVPAPLHAARSDALTDFVVHAQLMLDPATPESVRRDAEPRLLAQLPTLQALGVFELFTLRDPALRALVHDELQAQRMRAA</sequence>
<dbReference type="AlphaFoldDB" id="M4ND18"/>
<proteinExistence type="predicted"/>
<dbReference type="Proteomes" id="UP000011859">
    <property type="component" value="Chromosome"/>
</dbReference>
<reference evidence="1 2" key="1">
    <citation type="submission" date="2012-04" db="EMBL/GenBank/DDBJ databases">
        <title>Complete genome of Rhodanobacter sp. 2APBS1.</title>
        <authorList>
            <consortium name="US DOE Joint Genome Institute"/>
            <person name="Huntemann M."/>
            <person name="Wei C.-L."/>
            <person name="Han J."/>
            <person name="Detter J.C."/>
            <person name="Han C."/>
            <person name="Tapia R."/>
            <person name="Munk A.C.C."/>
            <person name="Chen A."/>
            <person name="Krypides N."/>
            <person name="Mavromatis K."/>
            <person name="Markowitz V."/>
            <person name="Szeto E."/>
            <person name="Ivanova N."/>
            <person name="Mikhailova N."/>
            <person name="Ovchinnikova G."/>
            <person name="Pagani I."/>
            <person name="Pati A."/>
            <person name="Goodwin L."/>
            <person name="Peters L."/>
            <person name="Pitluck S."/>
            <person name="Woyke T."/>
            <person name="Prakash O."/>
            <person name="Elkins J."/>
            <person name="Brown S."/>
            <person name="Palumbo A."/>
            <person name="Hemme C."/>
            <person name="Zhou J."/>
            <person name="Watson D."/>
            <person name="Jardine P."/>
            <person name="Kostka J."/>
            <person name="Green S."/>
        </authorList>
    </citation>
    <scope>NUCLEOTIDE SEQUENCE [LARGE SCALE GENOMIC DNA]</scope>
    <source>
        <strain evidence="1 2">2APBS1</strain>
    </source>
</reference>
<gene>
    <name evidence="1" type="ORF">R2APBS1_0153</name>
</gene>
<dbReference type="KEGG" id="rhd:R2APBS1_0153"/>
<organism evidence="1 2">
    <name type="scientific">Rhodanobacter denitrificans</name>
    <dbReference type="NCBI Taxonomy" id="666685"/>
    <lineage>
        <taxon>Bacteria</taxon>
        <taxon>Pseudomonadati</taxon>
        <taxon>Pseudomonadota</taxon>
        <taxon>Gammaproteobacteria</taxon>
        <taxon>Lysobacterales</taxon>
        <taxon>Rhodanobacteraceae</taxon>
        <taxon>Rhodanobacter</taxon>
    </lineage>
</organism>
<dbReference type="STRING" id="666685.R2APBS1_0153"/>
<dbReference type="OrthoDB" id="1453999at2"/>
<dbReference type="EMBL" id="CP003470">
    <property type="protein sequence ID" value="AGG87333.1"/>
    <property type="molecule type" value="Genomic_DNA"/>
</dbReference>
<dbReference type="RefSeq" id="WP_015446466.1">
    <property type="nucleotide sequence ID" value="NC_020541.1"/>
</dbReference>